<dbReference type="EMBL" id="JAQMLS010000003">
    <property type="protein sequence ID" value="MDB8741536.1"/>
    <property type="molecule type" value="Genomic_DNA"/>
</dbReference>
<gene>
    <name evidence="1" type="ORF">PNV70_05580</name>
</gene>
<dbReference type="Gene3D" id="3.30.160.800">
    <property type="match status" value="1"/>
</dbReference>
<reference evidence="1" key="1">
    <citation type="submission" date="2023-01" db="EMBL/GenBank/DDBJ databases">
        <title>Human gut microbiome strain richness.</title>
        <authorList>
            <person name="Chen-Liaw A."/>
        </authorList>
    </citation>
    <scope>NUCLEOTIDE SEQUENCE</scope>
    <source>
        <strain evidence="1">D59st1_B8_D59t2_181005</strain>
    </source>
</reference>
<evidence type="ECO:0000313" key="2">
    <source>
        <dbReference type="Proteomes" id="UP001211421"/>
    </source>
</evidence>
<evidence type="ECO:0008006" key="3">
    <source>
        <dbReference type="Google" id="ProtNLM"/>
    </source>
</evidence>
<proteinExistence type="predicted"/>
<organism evidence="1 2">
    <name type="scientific">Ruminococcus bicirculans</name>
    <name type="common">ex Wegman et al. 2014</name>
    <dbReference type="NCBI Taxonomy" id="1160721"/>
    <lineage>
        <taxon>Bacteria</taxon>
        <taxon>Bacillati</taxon>
        <taxon>Bacillota</taxon>
        <taxon>Clostridia</taxon>
        <taxon>Eubacteriales</taxon>
        <taxon>Oscillospiraceae</taxon>
        <taxon>Ruminococcus</taxon>
    </lineage>
</organism>
<protein>
    <recommendedName>
        <fullName evidence="3">DNA helicase</fullName>
    </recommendedName>
</protein>
<dbReference type="SUPFAM" id="SSF52540">
    <property type="entry name" value="P-loop containing nucleoside triphosphate hydrolases"/>
    <property type="match status" value="1"/>
</dbReference>
<dbReference type="RefSeq" id="WP_117958040.1">
    <property type="nucleotide sequence ID" value="NZ_DBEXKX010000089.1"/>
</dbReference>
<evidence type="ECO:0000313" key="1">
    <source>
        <dbReference type="EMBL" id="MDB8741536.1"/>
    </source>
</evidence>
<dbReference type="InterPro" id="IPR027417">
    <property type="entry name" value="P-loop_NTPase"/>
</dbReference>
<name>A0AAW6DY08_9FIRM</name>
<dbReference type="Proteomes" id="UP001211421">
    <property type="component" value="Unassembled WGS sequence"/>
</dbReference>
<accession>A0AAW6DY08</accession>
<sequence length="72" mass="8122">MTANFIKSSKAFSVFIVSANNRIVPLETAIDHNDPVAERESYTAEKCLLYVALTRSQKQAYITCYGKKSEFI</sequence>
<dbReference type="AlphaFoldDB" id="A0AAW6DY08"/>
<comment type="caution">
    <text evidence="1">The sequence shown here is derived from an EMBL/GenBank/DDBJ whole genome shotgun (WGS) entry which is preliminary data.</text>
</comment>